<evidence type="ECO:0000313" key="2">
    <source>
        <dbReference type="Proteomes" id="UP001149140"/>
    </source>
</evidence>
<dbReference type="AlphaFoldDB" id="A0A9X3MU01"/>
<dbReference type="Proteomes" id="UP001149140">
    <property type="component" value="Unassembled WGS sequence"/>
</dbReference>
<protein>
    <submittedName>
        <fullName evidence="1">Uncharacterized protein</fullName>
    </submittedName>
</protein>
<accession>A0A9X3MU01</accession>
<reference evidence="1" key="1">
    <citation type="submission" date="2022-10" db="EMBL/GenBank/DDBJ databases">
        <title>The WGS of Solirubrobacter ginsenosidimutans DSM 21036.</title>
        <authorList>
            <person name="Jiang Z."/>
        </authorList>
    </citation>
    <scope>NUCLEOTIDE SEQUENCE</scope>
    <source>
        <strain evidence="1">DSM 21036</strain>
    </source>
</reference>
<name>A0A9X3MU01_9ACTN</name>
<sequence length="252" mass="27896">MVLRHSQSDTQNPNVTNWSEKYASTDNSAFFTDAIADLSGDQDGLGLIGLVGSSDLPGVALRRAQSILRWDRRPSLWSHAFLLVGGGEIREVALHSRAGHFPEPADNAITEATLAHYGDPKRDPNVALLAVKMDAEEAARVTSRATEDPNLERLRYDLFETLGFWQAYLWTRGTANPLEAGVPNHSSAMVEYCFEEIQLDLTPGANDRNSAPEHLWNGARWWNDAFGEFDRPISGRFVIRDPHCAVLGPGEL</sequence>
<keyword evidence="2" id="KW-1185">Reference proteome</keyword>
<gene>
    <name evidence="1" type="ORF">OM076_16425</name>
</gene>
<organism evidence="1 2">
    <name type="scientific">Solirubrobacter ginsenosidimutans</name>
    <dbReference type="NCBI Taxonomy" id="490573"/>
    <lineage>
        <taxon>Bacteria</taxon>
        <taxon>Bacillati</taxon>
        <taxon>Actinomycetota</taxon>
        <taxon>Thermoleophilia</taxon>
        <taxon>Solirubrobacterales</taxon>
        <taxon>Solirubrobacteraceae</taxon>
        <taxon>Solirubrobacter</taxon>
    </lineage>
</organism>
<proteinExistence type="predicted"/>
<comment type="caution">
    <text evidence="1">The sequence shown here is derived from an EMBL/GenBank/DDBJ whole genome shotgun (WGS) entry which is preliminary data.</text>
</comment>
<dbReference type="EMBL" id="JAPDOD010000014">
    <property type="protein sequence ID" value="MDA0161861.1"/>
    <property type="molecule type" value="Genomic_DNA"/>
</dbReference>
<evidence type="ECO:0000313" key="1">
    <source>
        <dbReference type="EMBL" id="MDA0161861.1"/>
    </source>
</evidence>